<dbReference type="InterPro" id="IPR029052">
    <property type="entry name" value="Metallo-depent_PP-like"/>
</dbReference>
<protein>
    <recommendedName>
        <fullName evidence="2">Phosphoesterase</fullName>
        <ecNumber evidence="2">3.1.4.-</ecNumber>
    </recommendedName>
</protein>
<dbReference type="CDD" id="cd00841">
    <property type="entry name" value="MPP_YfcE"/>
    <property type="match status" value="1"/>
</dbReference>
<accession>A0A1S7FYR4</accession>
<organism evidence="4 6">
    <name type="scientific">Listeria weihenstephanensis</name>
    <dbReference type="NCBI Taxonomy" id="1006155"/>
    <lineage>
        <taxon>Bacteria</taxon>
        <taxon>Bacillati</taxon>
        <taxon>Bacillota</taxon>
        <taxon>Bacilli</taxon>
        <taxon>Bacillales</taxon>
        <taxon>Listeriaceae</taxon>
        <taxon>Listeria</taxon>
    </lineage>
</organism>
<comment type="similarity">
    <text evidence="1 2">Belongs to the metallophosphoesterase superfamily. YfcE family.</text>
</comment>
<evidence type="ECO:0000313" key="4">
    <source>
        <dbReference type="EMBL" id="AQY52505.1"/>
    </source>
</evidence>
<keyword evidence="6" id="KW-1185">Reference proteome</keyword>
<reference evidence="4" key="1">
    <citation type="submission" date="2015-03" db="EMBL/GenBank/DDBJ databases">
        <authorList>
            <person name="Murphy D."/>
        </authorList>
    </citation>
    <scope>NUCLEOTIDE SEQUENCE [LARGE SCALE GENOMIC DNA]</scope>
    <source>
        <strain evidence="4">WS 4560</strain>
    </source>
</reference>
<evidence type="ECO:0000313" key="7">
    <source>
        <dbReference type="Proteomes" id="UP000564536"/>
    </source>
</evidence>
<dbReference type="EC" id="3.1.4.-" evidence="2"/>
<dbReference type="GO" id="GO:0046872">
    <property type="term" value="F:metal ion binding"/>
    <property type="evidence" value="ECO:0007669"/>
    <property type="project" value="UniProtKB-KW"/>
</dbReference>
<dbReference type="InterPro" id="IPR024654">
    <property type="entry name" value="Calcineurin-like_PHP_lpxH"/>
</dbReference>
<reference evidence="6" key="2">
    <citation type="submission" date="2015-03" db="EMBL/GenBank/DDBJ databases">
        <authorList>
            <person name="Ferrari E."/>
            <person name="Walter M.C."/>
            <person name="Huptas C."/>
            <person name="Scherer S."/>
            <person name="Mueller-Herbst S."/>
        </authorList>
    </citation>
    <scope>NUCLEOTIDE SEQUENCE [LARGE SCALE GENOMIC DNA]</scope>
    <source>
        <strain evidence="6">LWP01</strain>
    </source>
</reference>
<keyword evidence="2" id="KW-0479">Metal-binding</keyword>
<name>A0A1S7FYR4_9LIST</name>
<evidence type="ECO:0000313" key="5">
    <source>
        <dbReference type="EMBL" id="MBC1499897.1"/>
    </source>
</evidence>
<dbReference type="EMBL" id="JAARRL010000005">
    <property type="protein sequence ID" value="MBC1499897.1"/>
    <property type="molecule type" value="Genomic_DNA"/>
</dbReference>
<evidence type="ECO:0000256" key="2">
    <source>
        <dbReference type="RuleBase" id="RU362039"/>
    </source>
</evidence>
<dbReference type="Proteomes" id="UP000223060">
    <property type="component" value="Chromosome"/>
</dbReference>
<dbReference type="EMBL" id="CP011102">
    <property type="protein sequence ID" value="AQY52505.1"/>
    <property type="molecule type" value="Genomic_DNA"/>
</dbReference>
<reference evidence="5 7" key="3">
    <citation type="submission" date="2020-03" db="EMBL/GenBank/DDBJ databases">
        <title>Soil Listeria distribution.</title>
        <authorList>
            <person name="Liao J."/>
            <person name="Wiedmann M."/>
        </authorList>
    </citation>
    <scope>NUCLEOTIDE SEQUENCE [LARGE SCALE GENOMIC DNA]</scope>
    <source>
        <strain evidence="5 7">FSL L7-1523</strain>
    </source>
</reference>
<dbReference type="InterPro" id="IPR000979">
    <property type="entry name" value="Phosphodiesterase_MJ0936/Vps29"/>
</dbReference>
<dbReference type="AlphaFoldDB" id="A0A1S7FYR4"/>
<dbReference type="SUPFAM" id="SSF56300">
    <property type="entry name" value="Metallo-dependent phosphatases"/>
    <property type="match status" value="1"/>
</dbReference>
<dbReference type="PANTHER" id="PTHR11124">
    <property type="entry name" value="VACUOLAR SORTING PROTEIN VPS29"/>
    <property type="match status" value="1"/>
</dbReference>
<evidence type="ECO:0000259" key="3">
    <source>
        <dbReference type="Pfam" id="PF12850"/>
    </source>
</evidence>
<dbReference type="GO" id="GO:0016787">
    <property type="term" value="F:hydrolase activity"/>
    <property type="evidence" value="ECO:0007669"/>
    <property type="project" value="UniProtKB-UniRule"/>
</dbReference>
<dbReference type="RefSeq" id="WP_036062151.1">
    <property type="nucleotide sequence ID" value="NZ_CP011102.1"/>
</dbReference>
<dbReference type="NCBIfam" id="TIGR00040">
    <property type="entry name" value="yfcE"/>
    <property type="match status" value="1"/>
</dbReference>
<evidence type="ECO:0000313" key="6">
    <source>
        <dbReference type="Proteomes" id="UP000223060"/>
    </source>
</evidence>
<dbReference type="Pfam" id="PF12850">
    <property type="entry name" value="Metallophos_2"/>
    <property type="match status" value="1"/>
</dbReference>
<evidence type="ECO:0000256" key="1">
    <source>
        <dbReference type="ARBA" id="ARBA00008950"/>
    </source>
</evidence>
<sequence length="174" mass="19886">MKLLVVSDSHHERDCLIHLKEKYEGQVDAMIHCGDSELEKDDPAIQGFHTVRGNCDFGSDYPNDWVGEVDGYRIFTTHGHLYNIKMTLMNLRYRARELNADFVFFGHSHELGVDMLDNTIILNPGSISLPRGRVQDKTYALIEANDNGVTIRFMTIDDIELTELTQTFPLVKNN</sequence>
<dbReference type="InterPro" id="IPR041802">
    <property type="entry name" value="MPP_YfcE"/>
</dbReference>
<gene>
    <name evidence="5" type="ORF">HB943_04720</name>
    <name evidence="4" type="ORF">UE46_07810</name>
</gene>
<feature type="domain" description="Calcineurin-like phosphoesterase" evidence="3">
    <location>
        <begin position="1"/>
        <end position="146"/>
    </location>
</feature>
<dbReference type="Proteomes" id="UP000564536">
    <property type="component" value="Unassembled WGS sequence"/>
</dbReference>
<comment type="cofactor">
    <cofactor evidence="2">
        <name>a divalent metal cation</name>
        <dbReference type="ChEBI" id="CHEBI:60240"/>
    </cofactor>
</comment>
<dbReference type="KEGG" id="lwi:UE46_07810"/>
<dbReference type="Gene3D" id="3.60.21.10">
    <property type="match status" value="1"/>
</dbReference>
<proteinExistence type="inferred from homology"/>